<evidence type="ECO:0000313" key="4">
    <source>
        <dbReference type="Proteomes" id="UP000503462"/>
    </source>
</evidence>
<dbReference type="AlphaFoldDB" id="A0A6H0Y5S2"/>
<feature type="domain" description="UBC core" evidence="2">
    <location>
        <begin position="6"/>
        <end position="154"/>
    </location>
</feature>
<evidence type="ECO:0000259" key="2">
    <source>
        <dbReference type="PROSITE" id="PS50127"/>
    </source>
</evidence>
<name>A0A6H0Y5S2_9PEZI</name>
<dbReference type="SMART" id="SM00212">
    <property type="entry name" value="UBCc"/>
    <property type="match status" value="1"/>
</dbReference>
<dbReference type="EMBL" id="CP051143">
    <property type="protein sequence ID" value="QIX02245.1"/>
    <property type="molecule type" value="Genomic_DNA"/>
</dbReference>
<dbReference type="SUPFAM" id="SSF54495">
    <property type="entry name" value="UBC-like"/>
    <property type="match status" value="1"/>
</dbReference>
<protein>
    <recommendedName>
        <fullName evidence="2">UBC core domain-containing protein</fullName>
    </recommendedName>
</protein>
<reference evidence="3 4" key="1">
    <citation type="journal article" date="2016" name="Sci. Rep.">
        <title>Peltaster fructicola genome reveals evolution from an invasive phytopathogen to an ectophytic parasite.</title>
        <authorList>
            <person name="Xu C."/>
            <person name="Chen H."/>
            <person name="Gleason M.L."/>
            <person name="Xu J.R."/>
            <person name="Liu H."/>
            <person name="Zhang R."/>
            <person name="Sun G."/>
        </authorList>
    </citation>
    <scope>NUCLEOTIDE SEQUENCE [LARGE SCALE GENOMIC DNA]</scope>
    <source>
        <strain evidence="3 4">LNHT1506</strain>
    </source>
</reference>
<proteinExistence type="predicted"/>
<keyword evidence="1" id="KW-0833">Ubl conjugation pathway</keyword>
<evidence type="ECO:0000313" key="3">
    <source>
        <dbReference type="EMBL" id="QIX02245.1"/>
    </source>
</evidence>
<organism evidence="3 4">
    <name type="scientific">Peltaster fructicola</name>
    <dbReference type="NCBI Taxonomy" id="286661"/>
    <lineage>
        <taxon>Eukaryota</taxon>
        <taxon>Fungi</taxon>
        <taxon>Dikarya</taxon>
        <taxon>Ascomycota</taxon>
        <taxon>Pezizomycotina</taxon>
        <taxon>Dothideomycetes</taxon>
        <taxon>Dothideomycetes incertae sedis</taxon>
        <taxon>Peltaster</taxon>
    </lineage>
</organism>
<dbReference type="CDD" id="cd23807">
    <property type="entry name" value="UEV_UBE2V"/>
    <property type="match status" value="1"/>
</dbReference>
<dbReference type="Proteomes" id="UP000503462">
    <property type="component" value="Chromosome 5"/>
</dbReference>
<dbReference type="GO" id="GO:0006301">
    <property type="term" value="P:DNA damage tolerance"/>
    <property type="evidence" value="ECO:0007669"/>
    <property type="project" value="UniProtKB-ARBA"/>
</dbReference>
<dbReference type="OrthoDB" id="6508832at2759"/>
<dbReference type="Pfam" id="PF00179">
    <property type="entry name" value="UQ_con"/>
    <property type="match status" value="1"/>
</dbReference>
<keyword evidence="4" id="KW-1185">Reference proteome</keyword>
<dbReference type="InterPro" id="IPR016135">
    <property type="entry name" value="UBQ-conjugating_enzyme/RWD"/>
</dbReference>
<dbReference type="Gene3D" id="3.10.110.10">
    <property type="entry name" value="Ubiquitin Conjugating Enzyme"/>
    <property type="match status" value="1"/>
</dbReference>
<dbReference type="FunFam" id="3.10.110.10:FF:000026">
    <property type="entry name" value="Ubiquitin-conjugating enzyme E2 variant"/>
    <property type="match status" value="1"/>
</dbReference>
<dbReference type="PANTHER" id="PTHR24068">
    <property type="entry name" value="UBIQUITIN-CONJUGATING ENZYME E2"/>
    <property type="match status" value="1"/>
</dbReference>
<sequence length="154" mass="17239">MGAKVPRNFRLLEELEKGEKGLGAGEMLLPICGRSLTTTDACSYGLDEGDDLLMTNWNGTLLGPPHSVHENRIYSVRIHCGPDYPDVPPEVTFISKVNLPCVDPRTGRVDFARLPTLTQWKRDFTMETILIEIRRFMAAPSNKKLPQPPEGTNF</sequence>
<accession>A0A6H0Y5S2</accession>
<gene>
    <name evidence="3" type="ORF">AMS68_007762</name>
</gene>
<evidence type="ECO:0000256" key="1">
    <source>
        <dbReference type="ARBA" id="ARBA00022786"/>
    </source>
</evidence>
<dbReference type="InterPro" id="IPR000608">
    <property type="entry name" value="UBC"/>
</dbReference>
<dbReference type="PROSITE" id="PS50127">
    <property type="entry name" value="UBC_2"/>
    <property type="match status" value="1"/>
</dbReference>